<dbReference type="EMBL" id="KE161982">
    <property type="protein sequence ID" value="EPQ06294.1"/>
    <property type="molecule type" value="Genomic_DNA"/>
</dbReference>
<evidence type="ECO:0000256" key="6">
    <source>
        <dbReference type="RuleBase" id="RU368003"/>
    </source>
</evidence>
<accession>S7MPP1</accession>
<evidence type="ECO:0000256" key="2">
    <source>
        <dbReference type="ARBA" id="ARBA00015212"/>
    </source>
</evidence>
<dbReference type="InterPro" id="IPR007146">
    <property type="entry name" value="Sas10/Utp3/C1D"/>
</dbReference>
<reference evidence="7 8" key="1">
    <citation type="journal article" date="2013" name="Nat. Commun.">
        <title>Genome analysis reveals insights into physiology and longevity of the Brandt's bat Myotis brandtii.</title>
        <authorList>
            <person name="Seim I."/>
            <person name="Fang X."/>
            <person name="Xiong Z."/>
            <person name="Lobanov A.V."/>
            <person name="Huang Z."/>
            <person name="Ma S."/>
            <person name="Feng Y."/>
            <person name="Turanov A.A."/>
            <person name="Zhu Y."/>
            <person name="Lenz T.L."/>
            <person name="Gerashchenko M.V."/>
            <person name="Fan D."/>
            <person name="Hee Yim S."/>
            <person name="Yao X."/>
            <person name="Jordan D."/>
            <person name="Xiong Y."/>
            <person name="Ma Y."/>
            <person name="Lyapunov A.N."/>
            <person name="Chen G."/>
            <person name="Kulakova O.I."/>
            <person name="Sun Y."/>
            <person name="Lee S.G."/>
            <person name="Bronson R.T."/>
            <person name="Moskalev A.A."/>
            <person name="Sunyaev S.R."/>
            <person name="Zhang G."/>
            <person name="Krogh A."/>
            <person name="Wang J."/>
            <person name="Gladyshev V.N."/>
        </authorList>
    </citation>
    <scope>NUCLEOTIDE SEQUENCE [LARGE SCALE GENOMIC DNA]</scope>
</reference>
<dbReference type="InterPro" id="IPR011082">
    <property type="entry name" value="Exosome-assoc_fac/DNA_repair"/>
</dbReference>
<dbReference type="eggNOG" id="KOG4835">
    <property type="taxonomic scope" value="Eukaryota"/>
</dbReference>
<evidence type="ECO:0000313" key="7">
    <source>
        <dbReference type="EMBL" id="EPQ06294.1"/>
    </source>
</evidence>
<dbReference type="GO" id="GO:0003677">
    <property type="term" value="F:DNA binding"/>
    <property type="evidence" value="ECO:0007669"/>
    <property type="project" value="UniProtKB-KW"/>
</dbReference>
<dbReference type="AlphaFoldDB" id="S7MPP1"/>
<keyword evidence="3 6" id="KW-0698">rRNA processing</keyword>
<comment type="subunit">
    <text evidence="6">Monomer and homodimer.</text>
</comment>
<dbReference type="PANTHER" id="PTHR15341:SF3">
    <property type="entry name" value="NUCLEAR NUCLEIC ACID-BINDING PROTEIN C1D"/>
    <property type="match status" value="1"/>
</dbReference>
<dbReference type="OrthoDB" id="1421013at2759"/>
<dbReference type="GO" id="GO:0000460">
    <property type="term" value="P:maturation of 5.8S rRNA"/>
    <property type="evidence" value="ECO:0007669"/>
    <property type="project" value="TreeGrafter"/>
</dbReference>
<comment type="similarity">
    <text evidence="1 6">Belongs to the C1D family.</text>
</comment>
<dbReference type="Pfam" id="PF04000">
    <property type="entry name" value="Sas10_Utp3"/>
    <property type="match status" value="1"/>
</dbReference>
<evidence type="ECO:0000313" key="8">
    <source>
        <dbReference type="Proteomes" id="UP000052978"/>
    </source>
</evidence>
<dbReference type="GO" id="GO:0000178">
    <property type="term" value="C:exosome (RNase complex)"/>
    <property type="evidence" value="ECO:0007669"/>
    <property type="project" value="TreeGrafter"/>
</dbReference>
<evidence type="ECO:0000256" key="3">
    <source>
        <dbReference type="ARBA" id="ARBA00022552"/>
    </source>
</evidence>
<comment type="function">
    <text evidence="6">Plays a role in the recruitment of the exosome to pre-rRNA to mediate the 3'-5' end processing of the 5.8S rRNA.</text>
</comment>
<evidence type="ECO:0000256" key="5">
    <source>
        <dbReference type="ARBA" id="ARBA00023242"/>
    </source>
</evidence>
<dbReference type="PANTHER" id="PTHR15341">
    <property type="entry name" value="SUN-COR STEROID HORMONE RECEPTOR CO-REPRESSOR"/>
    <property type="match status" value="1"/>
</dbReference>
<evidence type="ECO:0000256" key="4">
    <source>
        <dbReference type="ARBA" id="ARBA00022884"/>
    </source>
</evidence>
<dbReference type="GO" id="GO:0003723">
    <property type="term" value="F:RNA binding"/>
    <property type="evidence" value="ECO:0007669"/>
    <property type="project" value="UniProtKB-UniRule"/>
</dbReference>
<keyword evidence="5 6" id="KW-0539">Nucleus</keyword>
<protein>
    <recommendedName>
        <fullName evidence="2 6">Nuclear nucleic acid-binding protein C1D</fullName>
    </recommendedName>
</protein>
<evidence type="ECO:0000256" key="1">
    <source>
        <dbReference type="ARBA" id="ARBA00009154"/>
    </source>
</evidence>
<gene>
    <name evidence="7" type="ORF">D623_10025989</name>
</gene>
<keyword evidence="4 6" id="KW-0694">RNA-binding</keyword>
<name>S7MPP1_MYOBR</name>
<dbReference type="GO" id="GO:0005730">
    <property type="term" value="C:nucleolus"/>
    <property type="evidence" value="ECO:0007669"/>
    <property type="project" value="UniProtKB-SubCell"/>
</dbReference>
<sequence length="141" mass="15802">MAKEEMNKDLPAEIHEYLSAFQNSIGPVDDMLATMMSISGNELLQKLDPLEQAKEDLVSASTLNSMFWVCLAPPGVNPKEHPVKQELERIRVYMNRVKEITDKGKAAKLDRCAASRFIKNACWVPKPKNESKVASKGKSKK</sequence>
<dbReference type="GO" id="GO:0005737">
    <property type="term" value="C:cytoplasm"/>
    <property type="evidence" value="ECO:0007669"/>
    <property type="project" value="UniProtKB-SubCell"/>
</dbReference>
<organism evidence="7 8">
    <name type="scientific">Myotis brandtii</name>
    <name type="common">Brandt's bat</name>
    <dbReference type="NCBI Taxonomy" id="109478"/>
    <lineage>
        <taxon>Eukaryota</taxon>
        <taxon>Metazoa</taxon>
        <taxon>Chordata</taxon>
        <taxon>Craniata</taxon>
        <taxon>Vertebrata</taxon>
        <taxon>Euteleostomi</taxon>
        <taxon>Mammalia</taxon>
        <taxon>Eutheria</taxon>
        <taxon>Laurasiatheria</taxon>
        <taxon>Chiroptera</taxon>
        <taxon>Yangochiroptera</taxon>
        <taxon>Vespertilionidae</taxon>
        <taxon>Myotis</taxon>
    </lineage>
</organism>
<proteinExistence type="inferred from homology"/>
<keyword evidence="6" id="KW-0963">Cytoplasm</keyword>
<comment type="subcellular location">
    <subcellularLocation>
        <location evidence="6">Cytoplasm</location>
    </subcellularLocation>
    <subcellularLocation>
        <location evidence="6">Nucleus</location>
        <location evidence="6">Nucleolus</location>
    </subcellularLocation>
</comment>
<keyword evidence="8" id="KW-1185">Reference proteome</keyword>
<dbReference type="GO" id="GO:0010468">
    <property type="term" value="P:regulation of gene expression"/>
    <property type="evidence" value="ECO:0007669"/>
    <property type="project" value="TreeGrafter"/>
</dbReference>
<dbReference type="Proteomes" id="UP000052978">
    <property type="component" value="Unassembled WGS sequence"/>
</dbReference>
<keyword evidence="6" id="KW-0238">DNA-binding</keyword>
<dbReference type="KEGG" id="myb:102241527"/>